<feature type="transmembrane region" description="Helical" evidence="1">
    <location>
        <begin position="110"/>
        <end position="128"/>
    </location>
</feature>
<keyword evidence="1" id="KW-0472">Membrane</keyword>
<dbReference type="OrthoDB" id="5738083at2"/>
<name>A0A426V4H2_9ACTN</name>
<keyword evidence="1" id="KW-1133">Transmembrane helix</keyword>
<protein>
    <submittedName>
        <fullName evidence="2">Uncharacterized protein</fullName>
    </submittedName>
</protein>
<dbReference type="EMBL" id="RSEB01000001">
    <property type="protein sequence ID" value="RRS01718.1"/>
    <property type="molecule type" value="Genomic_DNA"/>
</dbReference>
<gene>
    <name evidence="2" type="ORF">EIW28_02865</name>
</gene>
<organism evidence="2 3">
    <name type="scientific">Glycomyces terrestris</name>
    <dbReference type="NCBI Taxonomy" id="2493553"/>
    <lineage>
        <taxon>Bacteria</taxon>
        <taxon>Bacillati</taxon>
        <taxon>Actinomycetota</taxon>
        <taxon>Actinomycetes</taxon>
        <taxon>Glycomycetales</taxon>
        <taxon>Glycomycetaceae</taxon>
        <taxon>Glycomyces</taxon>
    </lineage>
</organism>
<evidence type="ECO:0000256" key="1">
    <source>
        <dbReference type="SAM" id="Phobius"/>
    </source>
</evidence>
<sequence>MSAGRNAAGPPRSIPVIVITLLCAASMLVFGVWAFFAPVSFIEYVNYAPYNEHLTHDAGAFQIGIGFGLLAALLWNDALGAALIGFVAGSGLHTWSHFTDRHLGGHGSDVPLLGATTLLGIVALVLVMRRRSA</sequence>
<feature type="transmembrane region" description="Helical" evidence="1">
    <location>
        <begin position="81"/>
        <end position="98"/>
    </location>
</feature>
<dbReference type="AlphaFoldDB" id="A0A426V4H2"/>
<proteinExistence type="predicted"/>
<keyword evidence="3" id="KW-1185">Reference proteome</keyword>
<feature type="transmembrane region" description="Helical" evidence="1">
    <location>
        <begin position="56"/>
        <end position="74"/>
    </location>
</feature>
<reference evidence="2 3" key="1">
    <citation type="submission" date="2018-12" db="EMBL/GenBank/DDBJ databases">
        <title>Glycomyces sp. YIM 121974 draft genome.</title>
        <authorList>
            <person name="Li Q."/>
        </authorList>
    </citation>
    <scope>NUCLEOTIDE SEQUENCE [LARGE SCALE GENOMIC DNA]</scope>
    <source>
        <strain evidence="2 3">YIM 121974</strain>
    </source>
</reference>
<accession>A0A426V4H2</accession>
<feature type="transmembrane region" description="Helical" evidence="1">
    <location>
        <begin position="12"/>
        <end position="36"/>
    </location>
</feature>
<comment type="caution">
    <text evidence="2">The sequence shown here is derived from an EMBL/GenBank/DDBJ whole genome shotgun (WGS) entry which is preliminary data.</text>
</comment>
<evidence type="ECO:0000313" key="2">
    <source>
        <dbReference type="EMBL" id="RRS01718.1"/>
    </source>
</evidence>
<evidence type="ECO:0000313" key="3">
    <source>
        <dbReference type="Proteomes" id="UP000277256"/>
    </source>
</evidence>
<dbReference type="Proteomes" id="UP000277256">
    <property type="component" value="Unassembled WGS sequence"/>
</dbReference>
<dbReference type="RefSeq" id="WP_125246195.1">
    <property type="nucleotide sequence ID" value="NZ_RSEB01000001.1"/>
</dbReference>
<keyword evidence="1" id="KW-0812">Transmembrane</keyword>